<dbReference type="InterPro" id="IPR031259">
    <property type="entry name" value="ILBP"/>
</dbReference>
<protein>
    <submittedName>
        <fullName evidence="4">Fatty acid-binding protein, adipocyte-like</fullName>
    </submittedName>
</protein>
<dbReference type="InParanoid" id="A0A672KI96"/>
<dbReference type="SUPFAM" id="SSF50814">
    <property type="entry name" value="Lipocalins"/>
    <property type="match status" value="1"/>
</dbReference>
<evidence type="ECO:0000313" key="5">
    <source>
        <dbReference type="Proteomes" id="UP000472262"/>
    </source>
</evidence>
<keyword evidence="5" id="KW-1185">Reference proteome</keyword>
<accession>A0A672KI96</accession>
<feature type="domain" description="Cytosolic fatty-acid binding proteins" evidence="3">
    <location>
        <begin position="7"/>
        <end position="24"/>
    </location>
</feature>
<dbReference type="FunFam" id="2.40.128.20:FF:000001">
    <property type="entry name" value="Fatty acid-binding protein, adipocyte"/>
    <property type="match status" value="1"/>
</dbReference>
<dbReference type="Proteomes" id="UP000472262">
    <property type="component" value="Unassembled WGS sequence"/>
</dbReference>
<dbReference type="InterPro" id="IPR000463">
    <property type="entry name" value="Fatty_acid-bd"/>
</dbReference>
<dbReference type="PROSITE" id="PS00214">
    <property type="entry name" value="FABP"/>
    <property type="match status" value="1"/>
</dbReference>
<dbReference type="Pfam" id="PF00061">
    <property type="entry name" value="Lipocalin"/>
    <property type="match status" value="1"/>
</dbReference>
<dbReference type="GO" id="GO:0008289">
    <property type="term" value="F:lipid binding"/>
    <property type="evidence" value="ECO:0007669"/>
    <property type="project" value="InterPro"/>
</dbReference>
<gene>
    <name evidence="4" type="primary">LOC107581654</name>
</gene>
<dbReference type="InterPro" id="IPR012674">
    <property type="entry name" value="Calycin"/>
</dbReference>
<dbReference type="AlphaFoldDB" id="A0A672KI96"/>
<dbReference type="Gene3D" id="2.40.128.20">
    <property type="match status" value="1"/>
</dbReference>
<name>A0A672KI96_SINGR</name>
<sequence>MAEQFVGKWKMTSSDNFDEYMKAVGAGFASRQMANLAKPSLSIAVHEQGFISMKAVTTFKTLEIKFQLDEEFDETTADDRKVRTTVSLVDGKLIQKQTWEGKTTIIEREIQDSKMIAVCVQAIYTILKQMFSLPTYSKKEKNEFDLLFDFIANWLFSAASIVQHAANLSLSLFLALSLSSEMYHG</sequence>
<proteinExistence type="inferred from homology"/>
<evidence type="ECO:0000313" key="4">
    <source>
        <dbReference type="Ensembl" id="ENSSGRP00000009326.1"/>
    </source>
</evidence>
<evidence type="ECO:0000256" key="1">
    <source>
        <dbReference type="ARBA" id="ARBA00008390"/>
    </source>
</evidence>
<comment type="similarity">
    <text evidence="1 2">Belongs to the calycin superfamily. Fatty-acid binding protein (FABP) family.</text>
</comment>
<evidence type="ECO:0000256" key="2">
    <source>
        <dbReference type="RuleBase" id="RU003696"/>
    </source>
</evidence>
<dbReference type="PANTHER" id="PTHR11955">
    <property type="entry name" value="FATTY ACID BINDING PROTEIN"/>
    <property type="match status" value="1"/>
</dbReference>
<dbReference type="InterPro" id="IPR000566">
    <property type="entry name" value="Lipocln_cytosolic_FA-bd_dom"/>
</dbReference>
<evidence type="ECO:0000259" key="3">
    <source>
        <dbReference type="PROSITE" id="PS00214"/>
    </source>
</evidence>
<dbReference type="PRINTS" id="PR00178">
    <property type="entry name" value="FATTYACIDBP"/>
</dbReference>
<reference evidence="4" key="1">
    <citation type="submission" date="2025-08" db="UniProtKB">
        <authorList>
            <consortium name="Ensembl"/>
        </authorList>
    </citation>
    <scope>IDENTIFICATION</scope>
</reference>
<organism evidence="4 5">
    <name type="scientific">Sinocyclocheilus grahami</name>
    <name type="common">Dianchi golden-line fish</name>
    <name type="synonym">Barbus grahami</name>
    <dbReference type="NCBI Taxonomy" id="75366"/>
    <lineage>
        <taxon>Eukaryota</taxon>
        <taxon>Metazoa</taxon>
        <taxon>Chordata</taxon>
        <taxon>Craniata</taxon>
        <taxon>Vertebrata</taxon>
        <taxon>Euteleostomi</taxon>
        <taxon>Actinopterygii</taxon>
        <taxon>Neopterygii</taxon>
        <taxon>Teleostei</taxon>
        <taxon>Ostariophysi</taxon>
        <taxon>Cypriniformes</taxon>
        <taxon>Cyprinidae</taxon>
        <taxon>Cyprininae</taxon>
        <taxon>Sinocyclocheilus</taxon>
    </lineage>
</organism>
<reference evidence="4" key="2">
    <citation type="submission" date="2025-09" db="UniProtKB">
        <authorList>
            <consortium name="Ensembl"/>
        </authorList>
    </citation>
    <scope>IDENTIFICATION</scope>
</reference>
<dbReference type="FunCoup" id="A0A672KI96">
    <property type="interactions" value="69"/>
</dbReference>
<keyword evidence="2" id="KW-0813">Transport</keyword>
<dbReference type="Ensembl" id="ENSSGRT00000010161.1">
    <property type="protein sequence ID" value="ENSSGRP00000009326.1"/>
    <property type="gene ID" value="ENSSGRG00000006291.1"/>
</dbReference>